<gene>
    <name evidence="14" type="primary">ybiO</name>
    <name evidence="14" type="ORF">PsAD2_03135</name>
</gene>
<feature type="domain" description="Mechanosensitive ion channel transmembrane helices 2/3" evidence="12">
    <location>
        <begin position="513"/>
        <end position="553"/>
    </location>
</feature>
<evidence type="ECO:0000313" key="15">
    <source>
        <dbReference type="Proteomes" id="UP000076577"/>
    </source>
</evidence>
<dbReference type="InterPro" id="IPR006685">
    <property type="entry name" value="MscS_channel_2nd"/>
</dbReference>
<dbReference type="Pfam" id="PF00924">
    <property type="entry name" value="MS_channel_2nd"/>
    <property type="match status" value="1"/>
</dbReference>
<reference evidence="14 15" key="1">
    <citation type="journal article" date="2016" name="Front. Microbiol.">
        <title>Comparative Genomic Analysis Reveals a Diverse Repertoire of Genes Involved in Prokaryote-Eukaryote Interactions within the Pseudovibrio Genus.</title>
        <authorList>
            <person name="Romano S."/>
            <person name="Fernandez-Guerra A."/>
            <person name="Reen F.J."/>
            <person name="Glockner F.O."/>
            <person name="Crowley S.P."/>
            <person name="O'Sullivan O."/>
            <person name="Cotter P.D."/>
            <person name="Adams C."/>
            <person name="Dobson A.D."/>
            <person name="O'Gara F."/>
        </authorList>
    </citation>
    <scope>NUCLEOTIDE SEQUENCE [LARGE SCALE GENOMIC DNA]</scope>
    <source>
        <strain evidence="14 15">Ad2</strain>
    </source>
</reference>
<feature type="chain" id="PRO_5007868956" evidence="9">
    <location>
        <begin position="24"/>
        <end position="769"/>
    </location>
</feature>
<dbReference type="InterPro" id="IPR011014">
    <property type="entry name" value="MscS_channel_TM-2"/>
</dbReference>
<dbReference type="InterPro" id="IPR057485">
    <property type="entry name" value="YbiO-like_TM1"/>
</dbReference>
<dbReference type="InterPro" id="IPR045276">
    <property type="entry name" value="YbiO_bact"/>
</dbReference>
<evidence type="ECO:0000259" key="11">
    <source>
        <dbReference type="Pfam" id="PF21082"/>
    </source>
</evidence>
<evidence type="ECO:0000256" key="5">
    <source>
        <dbReference type="ARBA" id="ARBA00022989"/>
    </source>
</evidence>
<feature type="domain" description="Moderate conductance mechanosensitive channel YbiO-like transmembrane helix 1" evidence="13">
    <location>
        <begin position="375"/>
        <end position="453"/>
    </location>
</feature>
<proteinExistence type="inferred from homology"/>
<feature type="signal peptide" evidence="9">
    <location>
        <begin position="1"/>
        <end position="23"/>
    </location>
</feature>
<organism evidence="14 15">
    <name type="scientific">Pseudovibrio axinellae</name>
    <dbReference type="NCBI Taxonomy" id="989403"/>
    <lineage>
        <taxon>Bacteria</taxon>
        <taxon>Pseudomonadati</taxon>
        <taxon>Pseudomonadota</taxon>
        <taxon>Alphaproteobacteria</taxon>
        <taxon>Hyphomicrobiales</taxon>
        <taxon>Stappiaceae</taxon>
        <taxon>Pseudovibrio</taxon>
    </lineage>
</organism>
<evidence type="ECO:0000256" key="8">
    <source>
        <dbReference type="SAM" id="Phobius"/>
    </source>
</evidence>
<accession>A0A165X7T8</accession>
<evidence type="ECO:0000259" key="13">
    <source>
        <dbReference type="Pfam" id="PF25392"/>
    </source>
</evidence>
<evidence type="ECO:0000256" key="2">
    <source>
        <dbReference type="ARBA" id="ARBA00008017"/>
    </source>
</evidence>
<feature type="transmembrane region" description="Helical" evidence="8">
    <location>
        <begin position="533"/>
        <end position="551"/>
    </location>
</feature>
<name>A0A165X7T8_9HYPH</name>
<keyword evidence="15" id="KW-1185">Reference proteome</keyword>
<dbReference type="STRING" id="989403.SAMN05421798_1256"/>
<evidence type="ECO:0000256" key="3">
    <source>
        <dbReference type="ARBA" id="ARBA00022475"/>
    </source>
</evidence>
<feature type="region of interest" description="Disordered" evidence="7">
    <location>
        <begin position="722"/>
        <end position="769"/>
    </location>
</feature>
<evidence type="ECO:0000256" key="1">
    <source>
        <dbReference type="ARBA" id="ARBA00004651"/>
    </source>
</evidence>
<feature type="transmembrane region" description="Helical" evidence="8">
    <location>
        <begin position="175"/>
        <end position="201"/>
    </location>
</feature>
<keyword evidence="4 8" id="KW-0812">Transmembrane</keyword>
<keyword evidence="3" id="KW-1003">Cell membrane</keyword>
<feature type="transmembrane region" description="Helical" evidence="8">
    <location>
        <begin position="221"/>
        <end position="241"/>
    </location>
</feature>
<feature type="transmembrane region" description="Helical" evidence="8">
    <location>
        <begin position="505"/>
        <end position="527"/>
    </location>
</feature>
<dbReference type="RefSeq" id="WP_068007787.1">
    <property type="nucleotide sequence ID" value="NZ_FOFM01000025.1"/>
</dbReference>
<feature type="transmembrane region" description="Helical" evidence="8">
    <location>
        <begin position="295"/>
        <end position="314"/>
    </location>
</feature>
<dbReference type="Proteomes" id="UP000076577">
    <property type="component" value="Unassembled WGS sequence"/>
</dbReference>
<dbReference type="SUPFAM" id="SSF50182">
    <property type="entry name" value="Sm-like ribonucleoproteins"/>
    <property type="match status" value="1"/>
</dbReference>
<sequence length="769" mass="83441">MLFRFLIAAVFAVLVSVASTAQAQTLGSIVSSDVSAEVDQAKQALIEVLEDPKGRDALIKILKEEQSGAESAAQTLEEKRVATPRAKATIAAHIGSYVQDFVGSLYGFSALIVSGLSGYEDLVSGDATVDEVRLLDELFSVLRVLVPAYIVLFVLHRISTGYIKRAFKDHAPRSLFYRVGLLGLTSAFDAAFVVVGAGAGYFSAYLFATDPIVKSVNNPEIFALNAFFLIEMTRVVIRFVFAPHRSSFRLLPFSESEAVYWSRHLIIIIGILGFGVRLAVPLVEVNFSTQLAGSVRVTVVLVSIVYLITAILRSRVRVRGEIRKYADTFEGSNFTIQLFRALGYIWHVLALAYVFAVMVAWIQMPFDAVGYLARASGFSLIIIFIGLGLMMALTHVIRNGINLHHSLDQTLPTFEKRLNSFIPGLCAVARVIVGIGVVFGVLEVWGVGSMWQWMWSGGGIDFANSIASAVIVLLVGFGIWLALMSWIDLRLLEREGKVVSSRTKTLFKLFSNAISILLIVMFSLLALSELGVQIAPLIAGAGVVGLAVSFGSQKLVQDVITGAFIQLENAMNEGDFVEVGGISGTVEHLSIRSVSLRDLNGTSHIIPFSSVSSVSNSTRDFAYAVCVMGVAYDTDIEVAKEAMQEAFRRLEETPNNLVILGGLEMHGVTAFGDSAINIRARIKTLPGSQWSIGRAYNEFLKIVFDERGIEIPFPQVTYHVAEESKGEENKVDAKVEEPPRLKGGAPKPSGPQVRGAGEPDASSPGEEGV</sequence>
<dbReference type="InterPro" id="IPR011066">
    <property type="entry name" value="MscS_channel_C_sf"/>
</dbReference>
<dbReference type="InterPro" id="IPR049278">
    <property type="entry name" value="MS_channel_C"/>
</dbReference>
<feature type="domain" description="Mechanosensitive ion channel MscS" evidence="10">
    <location>
        <begin position="555"/>
        <end position="619"/>
    </location>
</feature>
<feature type="transmembrane region" description="Helical" evidence="8">
    <location>
        <begin position="462"/>
        <end position="484"/>
    </location>
</feature>
<keyword evidence="9" id="KW-0732">Signal</keyword>
<keyword evidence="6 8" id="KW-0472">Membrane</keyword>
<dbReference type="SUPFAM" id="SSF82689">
    <property type="entry name" value="Mechanosensitive channel protein MscS (YggB), C-terminal domain"/>
    <property type="match status" value="1"/>
</dbReference>
<comment type="subcellular location">
    <subcellularLocation>
        <location evidence="1">Cell membrane</location>
        <topology evidence="1">Multi-pass membrane protein</topology>
    </subcellularLocation>
</comment>
<dbReference type="PATRIC" id="fig|989403.3.peg.3357"/>
<dbReference type="PANTHER" id="PTHR30460:SF0">
    <property type="entry name" value="MODERATE CONDUCTANCE MECHANOSENSITIVE CHANNEL YBIO"/>
    <property type="match status" value="1"/>
</dbReference>
<protein>
    <submittedName>
        <fullName evidence="14">Moderate conductance mechanosensitive channel YbiO</fullName>
    </submittedName>
</protein>
<evidence type="ECO:0000259" key="12">
    <source>
        <dbReference type="Pfam" id="PF21088"/>
    </source>
</evidence>
<dbReference type="InterPro" id="IPR010920">
    <property type="entry name" value="LSM_dom_sf"/>
</dbReference>
<dbReference type="Gene3D" id="2.30.30.60">
    <property type="match status" value="1"/>
</dbReference>
<feature type="domain" description="Mechanosensitive ion channel MscS C-terminal" evidence="11">
    <location>
        <begin position="625"/>
        <end position="711"/>
    </location>
</feature>
<dbReference type="InterPro" id="IPR023408">
    <property type="entry name" value="MscS_beta-dom_sf"/>
</dbReference>
<evidence type="ECO:0000256" key="9">
    <source>
        <dbReference type="SAM" id="SignalP"/>
    </source>
</evidence>
<evidence type="ECO:0000256" key="4">
    <source>
        <dbReference type="ARBA" id="ARBA00022692"/>
    </source>
</evidence>
<feature type="transmembrane region" description="Helical" evidence="8">
    <location>
        <begin position="418"/>
        <end position="442"/>
    </location>
</feature>
<feature type="compositionally biased region" description="Basic and acidic residues" evidence="7">
    <location>
        <begin position="722"/>
        <end position="740"/>
    </location>
</feature>
<feature type="transmembrane region" description="Helical" evidence="8">
    <location>
        <begin position="376"/>
        <end position="397"/>
    </location>
</feature>
<dbReference type="Gene3D" id="1.10.287.1260">
    <property type="match status" value="1"/>
</dbReference>
<evidence type="ECO:0000259" key="10">
    <source>
        <dbReference type="Pfam" id="PF00924"/>
    </source>
</evidence>
<keyword evidence="5 8" id="KW-1133">Transmembrane helix</keyword>
<dbReference type="InterPro" id="IPR049142">
    <property type="entry name" value="MS_channel_1st"/>
</dbReference>
<dbReference type="Pfam" id="PF25392">
    <property type="entry name" value="MS_channel_TM1"/>
    <property type="match status" value="1"/>
</dbReference>
<feature type="transmembrane region" description="Helical" evidence="8">
    <location>
        <begin position="344"/>
        <end position="364"/>
    </location>
</feature>
<dbReference type="SUPFAM" id="SSF82861">
    <property type="entry name" value="Mechanosensitive channel protein MscS (YggB), transmembrane region"/>
    <property type="match status" value="1"/>
</dbReference>
<comment type="caution">
    <text evidence="14">The sequence shown here is derived from an EMBL/GenBank/DDBJ whole genome shotgun (WGS) entry which is preliminary data.</text>
</comment>
<feature type="transmembrane region" description="Helical" evidence="8">
    <location>
        <begin position="261"/>
        <end position="283"/>
    </location>
</feature>
<dbReference type="Gene3D" id="3.30.70.100">
    <property type="match status" value="1"/>
</dbReference>
<feature type="transmembrane region" description="Helical" evidence="8">
    <location>
        <begin position="138"/>
        <end position="155"/>
    </location>
</feature>
<dbReference type="GO" id="GO:0005886">
    <property type="term" value="C:plasma membrane"/>
    <property type="evidence" value="ECO:0007669"/>
    <property type="project" value="UniProtKB-SubCell"/>
</dbReference>
<dbReference type="EMBL" id="LMCB01000032">
    <property type="protein sequence ID" value="KZL17434.1"/>
    <property type="molecule type" value="Genomic_DNA"/>
</dbReference>
<dbReference type="GO" id="GO:0008381">
    <property type="term" value="F:mechanosensitive monoatomic ion channel activity"/>
    <property type="evidence" value="ECO:0007669"/>
    <property type="project" value="InterPro"/>
</dbReference>
<comment type="similarity">
    <text evidence="2">Belongs to the MscS (TC 1.A.23) family.</text>
</comment>
<dbReference type="PANTHER" id="PTHR30460">
    <property type="entry name" value="MODERATE CONDUCTANCE MECHANOSENSITIVE CHANNEL YBIO"/>
    <property type="match status" value="1"/>
</dbReference>
<dbReference type="OrthoDB" id="9814206at2"/>
<dbReference type="AlphaFoldDB" id="A0A165X7T8"/>
<evidence type="ECO:0000313" key="14">
    <source>
        <dbReference type="EMBL" id="KZL17434.1"/>
    </source>
</evidence>
<evidence type="ECO:0000256" key="7">
    <source>
        <dbReference type="SAM" id="MobiDB-lite"/>
    </source>
</evidence>
<dbReference type="Pfam" id="PF21082">
    <property type="entry name" value="MS_channel_3rd"/>
    <property type="match status" value="1"/>
</dbReference>
<dbReference type="Pfam" id="PF21088">
    <property type="entry name" value="MS_channel_1st"/>
    <property type="match status" value="1"/>
</dbReference>
<evidence type="ECO:0000256" key="6">
    <source>
        <dbReference type="ARBA" id="ARBA00023136"/>
    </source>
</evidence>